<proteinExistence type="predicted"/>
<evidence type="ECO:0000313" key="4">
    <source>
        <dbReference type="Proteomes" id="UP000306628"/>
    </source>
</evidence>
<sequence>MHLFTLLAVTVLILAIPTPHARASPSTWRWPLDGQPRVLRRFAPPPEPWLAGHRGIDLAAPVATRVLAAGQGTVRFAGPVGGKGVVTIDHPDGLRTTYLPVAPSVHRGQPVAEGAELGVIEASATHCQESCLHWGLLRNTRYLDPLLLLARAPIRLLP</sequence>
<keyword evidence="4" id="KW-1185">Reference proteome</keyword>
<dbReference type="PANTHER" id="PTHR21666">
    <property type="entry name" value="PEPTIDASE-RELATED"/>
    <property type="match status" value="1"/>
</dbReference>
<keyword evidence="1" id="KW-0732">Signal</keyword>
<dbReference type="OrthoDB" id="5245088at2"/>
<dbReference type="Pfam" id="PF01551">
    <property type="entry name" value="Peptidase_M23"/>
    <property type="match status" value="1"/>
</dbReference>
<dbReference type="Gene3D" id="2.70.70.10">
    <property type="entry name" value="Glucose Permease (Domain IIA)"/>
    <property type="match status" value="1"/>
</dbReference>
<feature type="domain" description="M23ase beta-sheet core" evidence="2">
    <location>
        <begin position="52"/>
        <end position="145"/>
    </location>
</feature>
<dbReference type="InterPro" id="IPR050570">
    <property type="entry name" value="Cell_wall_metabolism_enzyme"/>
</dbReference>
<comment type="caution">
    <text evidence="3">The sequence shown here is derived from an EMBL/GenBank/DDBJ whole genome shotgun (WGS) entry which is preliminary data.</text>
</comment>
<evidence type="ECO:0000313" key="3">
    <source>
        <dbReference type="EMBL" id="TMR07943.1"/>
    </source>
</evidence>
<organism evidence="3 4">
    <name type="scientific">Nonomuraea zeae</name>
    <dbReference type="NCBI Taxonomy" id="1642303"/>
    <lineage>
        <taxon>Bacteria</taxon>
        <taxon>Bacillati</taxon>
        <taxon>Actinomycetota</taxon>
        <taxon>Actinomycetes</taxon>
        <taxon>Streptosporangiales</taxon>
        <taxon>Streptosporangiaceae</taxon>
        <taxon>Nonomuraea</taxon>
    </lineage>
</organism>
<dbReference type="InterPro" id="IPR016047">
    <property type="entry name" value="M23ase_b-sheet_dom"/>
</dbReference>
<evidence type="ECO:0000256" key="1">
    <source>
        <dbReference type="ARBA" id="ARBA00022729"/>
    </source>
</evidence>
<dbReference type="Proteomes" id="UP000306628">
    <property type="component" value="Unassembled WGS sequence"/>
</dbReference>
<evidence type="ECO:0000259" key="2">
    <source>
        <dbReference type="Pfam" id="PF01551"/>
    </source>
</evidence>
<dbReference type="GO" id="GO:0004222">
    <property type="term" value="F:metalloendopeptidase activity"/>
    <property type="evidence" value="ECO:0007669"/>
    <property type="project" value="TreeGrafter"/>
</dbReference>
<dbReference type="SUPFAM" id="SSF51261">
    <property type="entry name" value="Duplicated hybrid motif"/>
    <property type="match status" value="1"/>
</dbReference>
<name>A0A5S4EWD0_9ACTN</name>
<accession>A0A5S4EWD0</accession>
<dbReference type="PANTHER" id="PTHR21666:SF289">
    <property type="entry name" value="L-ALA--D-GLU ENDOPEPTIDASE"/>
    <property type="match status" value="1"/>
</dbReference>
<feature type="non-terminal residue" evidence="3">
    <location>
        <position position="158"/>
    </location>
</feature>
<dbReference type="RefSeq" id="WP_138699138.1">
    <property type="nucleotide sequence ID" value="NZ_VCKX01000722.1"/>
</dbReference>
<gene>
    <name evidence="3" type="ORF">ETD85_62610</name>
</gene>
<reference evidence="3 4" key="1">
    <citation type="submission" date="2019-05" db="EMBL/GenBank/DDBJ databases">
        <title>Draft genome sequence of Nonomuraea zeae DSM 100528.</title>
        <authorList>
            <person name="Saricaoglu S."/>
            <person name="Isik K."/>
        </authorList>
    </citation>
    <scope>NUCLEOTIDE SEQUENCE [LARGE SCALE GENOMIC DNA]</scope>
    <source>
        <strain evidence="3 4">DSM 100528</strain>
    </source>
</reference>
<dbReference type="EMBL" id="VCKX01000722">
    <property type="protein sequence ID" value="TMR07943.1"/>
    <property type="molecule type" value="Genomic_DNA"/>
</dbReference>
<dbReference type="InterPro" id="IPR011055">
    <property type="entry name" value="Dup_hybrid_motif"/>
</dbReference>
<dbReference type="AlphaFoldDB" id="A0A5S4EWD0"/>
<protein>
    <submittedName>
        <fullName evidence="3">M23 family metallopeptidase</fullName>
    </submittedName>
</protein>
<dbReference type="CDD" id="cd12797">
    <property type="entry name" value="M23_peptidase"/>
    <property type="match status" value="1"/>
</dbReference>